<dbReference type="PROSITE" id="PS50929">
    <property type="entry name" value="ABC_TM1F"/>
    <property type="match status" value="1"/>
</dbReference>
<dbReference type="InterPro" id="IPR036742">
    <property type="entry name" value="ATP_synth_F1_esu_sf_mt"/>
</dbReference>
<evidence type="ECO:0000256" key="1">
    <source>
        <dbReference type="ARBA" id="ARBA00004141"/>
    </source>
</evidence>
<dbReference type="InterPro" id="IPR006721">
    <property type="entry name" value="ATP_synth_F1_esu_mt"/>
</dbReference>
<evidence type="ECO:0000313" key="13">
    <source>
        <dbReference type="EMBL" id="OBA25870.1"/>
    </source>
</evidence>
<accession>A0A1B7TAX6</accession>
<evidence type="ECO:0000259" key="11">
    <source>
        <dbReference type="PROSITE" id="PS50893"/>
    </source>
</evidence>
<dbReference type="GO" id="GO:0046933">
    <property type="term" value="F:proton-transporting ATP synthase activity, rotational mechanism"/>
    <property type="evidence" value="ECO:0007669"/>
    <property type="project" value="InterPro"/>
</dbReference>
<feature type="transmembrane region" description="Helical" evidence="10">
    <location>
        <begin position="231"/>
        <end position="250"/>
    </location>
</feature>
<dbReference type="Gene3D" id="1.10.1620.20">
    <property type="entry name" value="ATP synthase, F1 complex, epsilon subunit superfamily, mitochondrial"/>
    <property type="match status" value="1"/>
</dbReference>
<dbReference type="Pfam" id="PF04627">
    <property type="entry name" value="ATP-synt_Eps"/>
    <property type="match status" value="1"/>
</dbReference>
<organism evidence="13 14">
    <name type="scientific">Hanseniaspora valbyensis NRRL Y-1626</name>
    <dbReference type="NCBI Taxonomy" id="766949"/>
    <lineage>
        <taxon>Eukaryota</taxon>
        <taxon>Fungi</taxon>
        <taxon>Dikarya</taxon>
        <taxon>Ascomycota</taxon>
        <taxon>Saccharomycotina</taxon>
        <taxon>Saccharomycetes</taxon>
        <taxon>Saccharomycodales</taxon>
        <taxon>Saccharomycodaceae</taxon>
        <taxon>Hanseniaspora</taxon>
    </lineage>
</organism>
<keyword evidence="5" id="KW-0547">Nucleotide-binding</keyword>
<proteinExistence type="inferred from homology"/>
<dbReference type="SUPFAM" id="SSF90123">
    <property type="entry name" value="ABC transporter transmembrane region"/>
    <property type="match status" value="1"/>
</dbReference>
<evidence type="ECO:0000259" key="12">
    <source>
        <dbReference type="PROSITE" id="PS50929"/>
    </source>
</evidence>
<feature type="domain" description="ABC transporter" evidence="11">
    <location>
        <begin position="526"/>
        <end position="773"/>
    </location>
</feature>
<feature type="domain" description="ABC transmembrane type-1" evidence="12">
    <location>
        <begin position="184"/>
        <end position="479"/>
    </location>
</feature>
<feature type="transmembrane region" description="Helical" evidence="10">
    <location>
        <begin position="320"/>
        <end position="349"/>
    </location>
</feature>
<comment type="similarity">
    <text evidence="2">Belongs to the ABC transporter superfamily. ABCB family. Multidrug resistance exporter (TC 3.A.1.201) subfamily.</text>
</comment>
<dbReference type="PROSITE" id="PS00211">
    <property type="entry name" value="ABC_TRANSPORTER_1"/>
    <property type="match status" value="1"/>
</dbReference>
<dbReference type="PANTHER" id="PTHR43394">
    <property type="entry name" value="ATP-DEPENDENT PERMEASE MDL1, MITOCHONDRIAL"/>
    <property type="match status" value="1"/>
</dbReference>
<evidence type="ECO:0000256" key="3">
    <source>
        <dbReference type="ARBA" id="ARBA00009502"/>
    </source>
</evidence>
<dbReference type="SMART" id="SM00382">
    <property type="entry name" value="AAA"/>
    <property type="match status" value="1"/>
</dbReference>
<evidence type="ECO:0000256" key="10">
    <source>
        <dbReference type="SAM" id="Phobius"/>
    </source>
</evidence>
<dbReference type="InterPro" id="IPR036640">
    <property type="entry name" value="ABC1_TM_sf"/>
</dbReference>
<reference evidence="14" key="1">
    <citation type="journal article" date="2016" name="Proc. Natl. Acad. Sci. U.S.A.">
        <title>Comparative genomics of biotechnologically important yeasts.</title>
        <authorList>
            <person name="Riley R."/>
            <person name="Haridas S."/>
            <person name="Wolfe K.H."/>
            <person name="Lopes M.R."/>
            <person name="Hittinger C.T."/>
            <person name="Goeker M."/>
            <person name="Salamov A.A."/>
            <person name="Wisecaver J.H."/>
            <person name="Long T.M."/>
            <person name="Calvey C.H."/>
            <person name="Aerts A.L."/>
            <person name="Barry K.W."/>
            <person name="Choi C."/>
            <person name="Clum A."/>
            <person name="Coughlan A.Y."/>
            <person name="Deshpande S."/>
            <person name="Douglass A.P."/>
            <person name="Hanson S.J."/>
            <person name="Klenk H.-P."/>
            <person name="LaButti K.M."/>
            <person name="Lapidus A."/>
            <person name="Lindquist E.A."/>
            <person name="Lipzen A.M."/>
            <person name="Meier-Kolthoff J.P."/>
            <person name="Ohm R.A."/>
            <person name="Otillar R.P."/>
            <person name="Pangilinan J.L."/>
            <person name="Peng Y."/>
            <person name="Rokas A."/>
            <person name="Rosa C.A."/>
            <person name="Scheuner C."/>
            <person name="Sibirny A.A."/>
            <person name="Slot J.C."/>
            <person name="Stielow J.B."/>
            <person name="Sun H."/>
            <person name="Kurtzman C.P."/>
            <person name="Blackwell M."/>
            <person name="Grigoriev I.V."/>
            <person name="Jeffries T.W."/>
        </authorList>
    </citation>
    <scope>NUCLEOTIDE SEQUENCE [LARGE SCALE GENOMIC DNA]</scope>
    <source>
        <strain evidence="14">NRRL Y-1626</strain>
    </source>
</reference>
<comment type="similarity">
    <text evidence="3">Belongs to the eukaryotic ATPase epsilon family.</text>
</comment>
<comment type="subcellular location">
    <subcellularLocation>
        <location evidence="1">Membrane</location>
        <topology evidence="1">Multi-pass membrane protein</topology>
    </subcellularLocation>
</comment>
<keyword evidence="8 10" id="KW-0472">Membrane</keyword>
<dbReference type="GO" id="GO:0005524">
    <property type="term" value="F:ATP binding"/>
    <property type="evidence" value="ECO:0007669"/>
    <property type="project" value="UniProtKB-KW"/>
</dbReference>
<dbReference type="PROSITE" id="PS50893">
    <property type="entry name" value="ABC_TRANSPORTER_2"/>
    <property type="match status" value="1"/>
</dbReference>
<dbReference type="OrthoDB" id="6500128at2759"/>
<evidence type="ECO:0000256" key="6">
    <source>
        <dbReference type="ARBA" id="ARBA00022840"/>
    </source>
</evidence>
<dbReference type="GO" id="GO:0045259">
    <property type="term" value="C:proton-transporting ATP synthase complex"/>
    <property type="evidence" value="ECO:0007669"/>
    <property type="project" value="InterPro"/>
</dbReference>
<dbReference type="InterPro" id="IPR003593">
    <property type="entry name" value="AAA+_ATPase"/>
</dbReference>
<evidence type="ECO:0000256" key="4">
    <source>
        <dbReference type="ARBA" id="ARBA00022692"/>
    </source>
</evidence>
<dbReference type="GO" id="GO:0005743">
    <property type="term" value="C:mitochondrial inner membrane"/>
    <property type="evidence" value="ECO:0007669"/>
    <property type="project" value="InterPro"/>
</dbReference>
<dbReference type="SUPFAM" id="SSF48690">
    <property type="entry name" value="Epsilon subunit of mitochondrial F1F0-ATP synthase"/>
    <property type="match status" value="1"/>
</dbReference>
<dbReference type="AlphaFoldDB" id="A0A1B7TAX6"/>
<sequence length="816" mass="92353">MTAYWRSIGYTYNKFVATQASVIRKSLKAELVNNKVLERSKTEVKIIKFVNGSAQEPPKWPLVSNIILKGNIQRLPLKPQFQINIYTQKQKFSIYNSLISKRQNTFTSKNLCNKSKNKTAYQPTRRFSISKKISTNNKKDDNEPNQSWFNLFKNTELNGKKQSFNFDDYKRLIKFIKRERKLLLTVILFTLIASGGFAMQPKITGLVLDSVKDGLDNNIAFSDIRVMDMNIFTFSLVFTALILVCFTSYWTRSYLGQILGEKVTLNIRSKLMKSLMYKDTMKFYDVNKTGDLLSRLSADCQQVSSGISQSITEVLRSSMLYCISLSMMASINLVMTIPVLMWSLLYFFLVRRYGVEQVKVSKSLSERLGSLGKIAQEQLDSIKNIKVNNSERKELTRYHGGLRNLFEVVKKRSLLETNFNVITYLGMDTLVIVSLFWGAYSILSGTGMTIGSLAAFLMYIEYCSVTVQYIGSAFSSISKSVGSGKRLFEILDDDVNQTTYKDLHMNKLSKFDSNKMANTIGTGFPVEFKNVNFSYPLRPDNYIFRNMSFKVQEGSSVCIVGPSGKGKSTIASLILKYYPLNEGCIKLNNQDISKVSSSSLRKNIAVVQQIPSLITGTIRDNVLYGLAEKEAREVTQEELEDVCKKANCHTFIQQLPKGYMERISGGSSDSNSLSGGQSQRLCIARALMKRPKLLVLDEATSALDVKSEKLVNDSLDKLVKRRECTIISIAHRLSTIQRSENVIVLNDKGSVEEVGPFWELYSDDYSALSKLLREDIGTKKTDSDEPINKSKNEPQLAETEKEGFEEEPEAPFPDKF</sequence>
<dbReference type="InterPro" id="IPR003439">
    <property type="entry name" value="ABC_transporter-like_ATP-bd"/>
</dbReference>
<comment type="caution">
    <text evidence="13">The sequence shown here is derived from an EMBL/GenBank/DDBJ whole genome shotgun (WGS) entry which is preliminary data.</text>
</comment>
<keyword evidence="14" id="KW-1185">Reference proteome</keyword>
<dbReference type="InterPro" id="IPR027417">
    <property type="entry name" value="P-loop_NTPase"/>
</dbReference>
<keyword evidence="4 10" id="KW-0812">Transmembrane</keyword>
<feature type="compositionally biased region" description="Basic and acidic residues" evidence="9">
    <location>
        <begin position="777"/>
        <end position="802"/>
    </location>
</feature>
<dbReference type="SUPFAM" id="SSF52540">
    <property type="entry name" value="P-loop containing nucleoside triphosphate hydrolases"/>
    <property type="match status" value="1"/>
</dbReference>
<dbReference type="Pfam" id="PF00005">
    <property type="entry name" value="ABC_tran"/>
    <property type="match status" value="1"/>
</dbReference>
<evidence type="ECO:0000256" key="5">
    <source>
        <dbReference type="ARBA" id="ARBA00022741"/>
    </source>
</evidence>
<dbReference type="PANTHER" id="PTHR43394:SF2">
    <property type="entry name" value="ATP-DEPENDENT PERMEASE MDL2, MITOCHONDRIAL"/>
    <property type="match status" value="1"/>
</dbReference>
<dbReference type="InterPro" id="IPR011527">
    <property type="entry name" value="ABC1_TM_dom"/>
</dbReference>
<dbReference type="GO" id="GO:0016887">
    <property type="term" value="F:ATP hydrolysis activity"/>
    <property type="evidence" value="ECO:0007669"/>
    <property type="project" value="InterPro"/>
</dbReference>
<dbReference type="Proteomes" id="UP000092321">
    <property type="component" value="Unassembled WGS sequence"/>
</dbReference>
<evidence type="ECO:0008006" key="15">
    <source>
        <dbReference type="Google" id="ProtNLM"/>
    </source>
</evidence>
<dbReference type="InterPro" id="IPR017871">
    <property type="entry name" value="ABC_transporter-like_CS"/>
</dbReference>
<evidence type="ECO:0000313" key="14">
    <source>
        <dbReference type="Proteomes" id="UP000092321"/>
    </source>
</evidence>
<dbReference type="EMBL" id="LXPE01000037">
    <property type="protein sequence ID" value="OBA25870.1"/>
    <property type="molecule type" value="Genomic_DNA"/>
</dbReference>
<gene>
    <name evidence="13" type="ORF">HANVADRAFT_7651</name>
</gene>
<protein>
    <recommendedName>
        <fullName evidence="15">P-loop containing nucleoside triphosphate hydrolase protein</fullName>
    </recommendedName>
</protein>
<feature type="transmembrane region" description="Helical" evidence="10">
    <location>
        <begin position="421"/>
        <end position="443"/>
    </location>
</feature>
<keyword evidence="7 10" id="KW-1133">Transmembrane helix</keyword>
<dbReference type="InterPro" id="IPR039421">
    <property type="entry name" value="Type_1_exporter"/>
</dbReference>
<feature type="transmembrane region" description="Helical" evidence="10">
    <location>
        <begin position="450"/>
        <end position="471"/>
    </location>
</feature>
<dbReference type="GO" id="GO:0090374">
    <property type="term" value="P:oligopeptide export from mitochondrion"/>
    <property type="evidence" value="ECO:0007669"/>
    <property type="project" value="TreeGrafter"/>
</dbReference>
<feature type="region of interest" description="Disordered" evidence="9">
    <location>
        <begin position="777"/>
        <end position="816"/>
    </location>
</feature>
<evidence type="ECO:0000256" key="9">
    <source>
        <dbReference type="SAM" id="MobiDB-lite"/>
    </source>
</evidence>
<dbReference type="Gene3D" id="3.40.50.300">
    <property type="entry name" value="P-loop containing nucleotide triphosphate hydrolases"/>
    <property type="match status" value="1"/>
</dbReference>
<feature type="transmembrane region" description="Helical" evidence="10">
    <location>
        <begin position="182"/>
        <end position="199"/>
    </location>
</feature>
<dbReference type="FunFam" id="3.40.50.300:FF:000913">
    <property type="entry name" value="ABC multidrug transporter SitT"/>
    <property type="match status" value="1"/>
</dbReference>
<dbReference type="GO" id="GO:0015421">
    <property type="term" value="F:ABC-type oligopeptide transporter activity"/>
    <property type="evidence" value="ECO:0007669"/>
    <property type="project" value="TreeGrafter"/>
</dbReference>
<evidence type="ECO:0000256" key="7">
    <source>
        <dbReference type="ARBA" id="ARBA00022989"/>
    </source>
</evidence>
<dbReference type="Pfam" id="PF00664">
    <property type="entry name" value="ABC_membrane"/>
    <property type="match status" value="1"/>
</dbReference>
<evidence type="ECO:0000256" key="8">
    <source>
        <dbReference type="ARBA" id="ARBA00023136"/>
    </source>
</evidence>
<name>A0A1B7TAX6_9ASCO</name>
<dbReference type="Gene3D" id="1.20.1560.10">
    <property type="entry name" value="ABC transporter type 1, transmembrane domain"/>
    <property type="match status" value="1"/>
</dbReference>
<keyword evidence="6" id="KW-0067">ATP-binding</keyword>
<dbReference type="CDD" id="cd12153">
    <property type="entry name" value="F1-ATPase_epsilon"/>
    <property type="match status" value="1"/>
</dbReference>
<evidence type="ECO:0000256" key="2">
    <source>
        <dbReference type="ARBA" id="ARBA00007577"/>
    </source>
</evidence>